<keyword evidence="1" id="KW-0472">Membrane</keyword>
<feature type="transmembrane region" description="Helical" evidence="1">
    <location>
        <begin position="95"/>
        <end position="117"/>
    </location>
</feature>
<comment type="caution">
    <text evidence="2">The sequence shown here is derived from an EMBL/GenBank/DDBJ whole genome shotgun (WGS) entry which is preliminary data.</text>
</comment>
<feature type="transmembrane region" description="Helical" evidence="1">
    <location>
        <begin position="17"/>
        <end position="35"/>
    </location>
</feature>
<keyword evidence="1" id="KW-1133">Transmembrane helix</keyword>
<dbReference type="AlphaFoldDB" id="A0AAW9SFD8"/>
<accession>A0AAW9SFD8</accession>
<evidence type="ECO:0000313" key="2">
    <source>
        <dbReference type="EMBL" id="MEN7551280.1"/>
    </source>
</evidence>
<dbReference type="EMBL" id="JBDKWZ010000021">
    <property type="protein sequence ID" value="MEN7551280.1"/>
    <property type="molecule type" value="Genomic_DNA"/>
</dbReference>
<evidence type="ECO:0008006" key="4">
    <source>
        <dbReference type="Google" id="ProtNLM"/>
    </source>
</evidence>
<feature type="transmembrane region" description="Helical" evidence="1">
    <location>
        <begin position="152"/>
        <end position="180"/>
    </location>
</feature>
<dbReference type="Proteomes" id="UP001403385">
    <property type="component" value="Unassembled WGS sequence"/>
</dbReference>
<name>A0AAW9SFD8_9BACT</name>
<protein>
    <recommendedName>
        <fullName evidence="4">Photosystem I assembly protein Ycf4</fullName>
    </recommendedName>
</protein>
<evidence type="ECO:0000313" key="3">
    <source>
        <dbReference type="Proteomes" id="UP001403385"/>
    </source>
</evidence>
<keyword evidence="1" id="KW-0812">Transmembrane</keyword>
<sequence>MMQEEKEIVFPSLTSKVVVIVAIFVTIVTIVLVLTDLIQYKRIAMGIMGLAGGLSYVYTEKKETELKINLKGDNIINIENSGNVFLRDEISSYNIYLFILKIYGVYVIRLNNTFIFIHRNKNEGRKEHLVRVGYLKKILENNFKKEIINSDYFALFLIRTPFVIGALMIPIFIIFVISLITDNTGWFDFLR</sequence>
<reference evidence="2 3" key="1">
    <citation type="submission" date="2024-04" db="EMBL/GenBank/DDBJ databases">
        <title>Novel genus in family Flammeovirgaceae.</title>
        <authorList>
            <person name="Nguyen T.H."/>
            <person name="Vuong T.Q."/>
            <person name="Le H."/>
            <person name="Kim S.-G."/>
        </authorList>
    </citation>
    <scope>NUCLEOTIDE SEQUENCE [LARGE SCALE GENOMIC DNA]</scope>
    <source>
        <strain evidence="2 3">JCM 23209</strain>
    </source>
</reference>
<gene>
    <name evidence="2" type="ORF">AAG747_25405</name>
</gene>
<organism evidence="2 3">
    <name type="scientific">Rapidithrix thailandica</name>
    <dbReference type="NCBI Taxonomy" id="413964"/>
    <lineage>
        <taxon>Bacteria</taxon>
        <taxon>Pseudomonadati</taxon>
        <taxon>Bacteroidota</taxon>
        <taxon>Cytophagia</taxon>
        <taxon>Cytophagales</taxon>
        <taxon>Flammeovirgaceae</taxon>
        <taxon>Rapidithrix</taxon>
    </lineage>
</organism>
<keyword evidence="3" id="KW-1185">Reference proteome</keyword>
<proteinExistence type="predicted"/>
<evidence type="ECO:0000256" key="1">
    <source>
        <dbReference type="SAM" id="Phobius"/>
    </source>
</evidence>
<dbReference type="RefSeq" id="WP_346824061.1">
    <property type="nucleotide sequence ID" value="NZ_JBDKWZ010000021.1"/>
</dbReference>